<feature type="region of interest" description="Disordered" evidence="1">
    <location>
        <begin position="212"/>
        <end position="288"/>
    </location>
</feature>
<gene>
    <name evidence="3" type="ORF">UA08_09390</name>
</gene>
<keyword evidence="2" id="KW-1133">Transmembrane helix</keyword>
<feature type="transmembrane region" description="Helical" evidence="2">
    <location>
        <begin position="169"/>
        <end position="188"/>
    </location>
</feature>
<feature type="compositionally biased region" description="Low complexity" evidence="1">
    <location>
        <begin position="140"/>
        <end position="157"/>
    </location>
</feature>
<feature type="region of interest" description="Disordered" evidence="1">
    <location>
        <begin position="120"/>
        <end position="159"/>
    </location>
</feature>
<organism evidence="3 4">
    <name type="scientific">Talaromyces atroroseus</name>
    <dbReference type="NCBI Taxonomy" id="1441469"/>
    <lineage>
        <taxon>Eukaryota</taxon>
        <taxon>Fungi</taxon>
        <taxon>Dikarya</taxon>
        <taxon>Ascomycota</taxon>
        <taxon>Pezizomycotina</taxon>
        <taxon>Eurotiomycetes</taxon>
        <taxon>Eurotiomycetidae</taxon>
        <taxon>Eurotiales</taxon>
        <taxon>Trichocomaceae</taxon>
        <taxon>Talaromyces</taxon>
        <taxon>Talaromyces sect. Trachyspermi</taxon>
    </lineage>
</organism>
<reference evidence="3 4" key="1">
    <citation type="submission" date="2015-06" db="EMBL/GenBank/DDBJ databases">
        <title>Talaromyces atroroseus IBT 11181 draft genome.</title>
        <authorList>
            <person name="Rasmussen K.B."/>
            <person name="Rasmussen S."/>
            <person name="Petersen B."/>
            <person name="Sicheritz-Ponten T."/>
            <person name="Mortensen U.H."/>
            <person name="Thrane U."/>
        </authorList>
    </citation>
    <scope>NUCLEOTIDE SEQUENCE [LARGE SCALE GENOMIC DNA]</scope>
    <source>
        <strain evidence="3 4">IBT 11181</strain>
    </source>
</reference>
<dbReference type="GeneID" id="31009146"/>
<keyword evidence="2" id="KW-0812">Transmembrane</keyword>
<keyword evidence="4" id="KW-1185">Reference proteome</keyword>
<protein>
    <submittedName>
        <fullName evidence="3">Uncharacterized protein</fullName>
    </submittedName>
</protein>
<name>A0A1Q5Q6K5_TALAT</name>
<evidence type="ECO:0000256" key="1">
    <source>
        <dbReference type="SAM" id="MobiDB-lite"/>
    </source>
</evidence>
<dbReference type="RefSeq" id="XP_020115442.1">
    <property type="nucleotide sequence ID" value="XM_020265320.1"/>
</dbReference>
<dbReference type="EMBL" id="LFMY01000022">
    <property type="protein sequence ID" value="OKL55321.1"/>
    <property type="molecule type" value="Genomic_DNA"/>
</dbReference>
<evidence type="ECO:0000313" key="3">
    <source>
        <dbReference type="EMBL" id="OKL55321.1"/>
    </source>
</evidence>
<feature type="transmembrane region" description="Helical" evidence="2">
    <location>
        <begin position="6"/>
        <end position="24"/>
    </location>
</feature>
<dbReference type="Proteomes" id="UP000214365">
    <property type="component" value="Unassembled WGS sequence"/>
</dbReference>
<dbReference type="OrthoDB" id="4227425at2759"/>
<proteinExistence type="predicted"/>
<comment type="caution">
    <text evidence="3">The sequence shown here is derived from an EMBL/GenBank/DDBJ whole genome shotgun (WGS) entry which is preliminary data.</text>
</comment>
<feature type="compositionally biased region" description="Basic and acidic residues" evidence="1">
    <location>
        <begin position="214"/>
        <end position="224"/>
    </location>
</feature>
<evidence type="ECO:0000256" key="2">
    <source>
        <dbReference type="SAM" id="Phobius"/>
    </source>
</evidence>
<accession>A0A1Q5Q6K5</accession>
<sequence>MTLPGIIIVFIGIGCLVHGLAVSWTTDTNDESSANVTIDLFLQETFYIILTSGEDKNAVPITDLSYTFQYTPDKSYIAAQKGYIIRMYDGSASDFKSDEFEIFNTHDYVTSVPTTAIPTCTGRNSGGRLKSSSTSAPFRNLSTPTSNTPSASPNAASGLTRGDIRADTIALFTITAPLVYTLVLLRYLERHHFVQTFPLNSIYIDNDGNMSSTHTEELSRDGYSRHSTSSTADPAPTAVQSAKAVDTAIKPVEEAPKEPNALGEATFNGSCEKPAIKQDPPKIPSAPS</sequence>
<keyword evidence="2" id="KW-0472">Membrane</keyword>
<evidence type="ECO:0000313" key="4">
    <source>
        <dbReference type="Proteomes" id="UP000214365"/>
    </source>
</evidence>
<dbReference type="AlphaFoldDB" id="A0A1Q5Q6K5"/>